<proteinExistence type="inferred from homology"/>
<feature type="region of interest" description="Disordered" evidence="6">
    <location>
        <begin position="1"/>
        <end position="76"/>
    </location>
</feature>
<keyword evidence="8" id="KW-1185">Reference proteome</keyword>
<dbReference type="GO" id="GO:0005929">
    <property type="term" value="C:cilium"/>
    <property type="evidence" value="ECO:0007669"/>
    <property type="project" value="UniProtKB-SubCell"/>
</dbReference>
<gene>
    <name evidence="7" type="ORF">CBR_g17666</name>
</gene>
<evidence type="ECO:0000313" key="7">
    <source>
        <dbReference type="EMBL" id="GBG73951.1"/>
    </source>
</evidence>
<comment type="similarity">
    <text evidence="2">Belongs to the IFT57 family.</text>
</comment>
<evidence type="ECO:0000313" key="8">
    <source>
        <dbReference type="Proteomes" id="UP000265515"/>
    </source>
</evidence>
<keyword evidence="5" id="KW-0175">Coiled coil</keyword>
<evidence type="ECO:0000256" key="5">
    <source>
        <dbReference type="SAM" id="Coils"/>
    </source>
</evidence>
<dbReference type="EMBL" id="BFEA01000193">
    <property type="protein sequence ID" value="GBG73951.1"/>
    <property type="molecule type" value="Genomic_DNA"/>
</dbReference>
<feature type="region of interest" description="Disordered" evidence="6">
    <location>
        <begin position="509"/>
        <end position="529"/>
    </location>
</feature>
<dbReference type="AlphaFoldDB" id="A0A388KV80"/>
<feature type="coiled-coil region" evidence="5">
    <location>
        <begin position="411"/>
        <end position="500"/>
    </location>
</feature>
<keyword evidence="4" id="KW-0966">Cell projection</keyword>
<evidence type="ECO:0000256" key="4">
    <source>
        <dbReference type="ARBA" id="ARBA00023273"/>
    </source>
</evidence>
<dbReference type="STRING" id="69332.A0A388KV80"/>
<dbReference type="GO" id="GO:0042073">
    <property type="term" value="P:intraciliary transport"/>
    <property type="evidence" value="ECO:0007669"/>
    <property type="project" value="TreeGrafter"/>
</dbReference>
<evidence type="ECO:0000256" key="6">
    <source>
        <dbReference type="SAM" id="MobiDB-lite"/>
    </source>
</evidence>
<dbReference type="GO" id="GO:0030992">
    <property type="term" value="C:intraciliary transport particle B"/>
    <property type="evidence" value="ECO:0007669"/>
    <property type="project" value="TreeGrafter"/>
</dbReference>
<evidence type="ECO:0000256" key="2">
    <source>
        <dbReference type="ARBA" id="ARBA00009415"/>
    </source>
</evidence>
<comment type="caution">
    <text evidence="7">The sequence shown here is derived from an EMBL/GenBank/DDBJ whole genome shotgun (WGS) entry which is preliminary data.</text>
</comment>
<organism evidence="7 8">
    <name type="scientific">Chara braunii</name>
    <name type="common">Braun's stonewort</name>
    <dbReference type="NCBI Taxonomy" id="69332"/>
    <lineage>
        <taxon>Eukaryota</taxon>
        <taxon>Viridiplantae</taxon>
        <taxon>Streptophyta</taxon>
        <taxon>Charophyceae</taxon>
        <taxon>Charales</taxon>
        <taxon>Characeae</taxon>
        <taxon>Chara</taxon>
    </lineage>
</organism>
<sequence>MSAPRRSGQAARRSGGHYLQAQGGSFVASSIAPNNADGESGTPVPLIANLPDAAAAAVDRDKGEPAAGTQDIDRDENLTLQLASMDAREFQGPMSGFEEAEQQQQQQQQHQQQLWSESQGGERRRSISVGRSVESEMTADILMEFVVEKLKLLNYEKDFCRRRKPPWPLLHRFYFAMPSGNPNEQFFYFSSLVSWLLGLAGRKVNPPGQFDDPNATCISILVELRDLGFAQASFPPAKLKQGYGDLVCSILDGLASFVLEKQRFVFRPPIHPSDEGIVEETDIDVTADDMAEIAEEMVIPGLEEEEPFMQEVERENDFGISGDAEATAVLESKVDPHEWKLELERVGPQLRVTAVADVKDWRTHLDQTKQMHEQITKHLPECKFQLEKVESEVASALEKLGTREKYINTQLDQLTQEYRAVRNRLSEVQDKHNKSMVNVSELTNELARVTEELERVKRVMDERGNDISDASPLINIKNAIQRLKAELKQMEVRIGVVEHNLLQVNLKQRNKANSAGPAADSFETADAFH</sequence>
<dbReference type="Gene3D" id="1.10.287.1490">
    <property type="match status" value="1"/>
</dbReference>
<feature type="compositionally biased region" description="Low complexity" evidence="6">
    <location>
        <begin position="102"/>
        <end position="113"/>
    </location>
</feature>
<dbReference type="PANTHER" id="PTHR16011:SF0">
    <property type="entry name" value="INTRAFLAGELLAR TRANSPORT PROTEIN 57 HOMOLOG"/>
    <property type="match status" value="1"/>
</dbReference>
<dbReference type="Proteomes" id="UP000265515">
    <property type="component" value="Unassembled WGS sequence"/>
</dbReference>
<dbReference type="OMA" id="VHAHDQD"/>
<dbReference type="Gramene" id="GBG73951">
    <property type="protein sequence ID" value="GBG73951"/>
    <property type="gene ID" value="CBR_g17666"/>
</dbReference>
<evidence type="ECO:0008006" key="9">
    <source>
        <dbReference type="Google" id="ProtNLM"/>
    </source>
</evidence>
<dbReference type="GO" id="GO:0005815">
    <property type="term" value="C:microtubule organizing center"/>
    <property type="evidence" value="ECO:0007669"/>
    <property type="project" value="TreeGrafter"/>
</dbReference>
<reference evidence="7 8" key="1">
    <citation type="journal article" date="2018" name="Cell">
        <title>The Chara Genome: Secondary Complexity and Implications for Plant Terrestrialization.</title>
        <authorList>
            <person name="Nishiyama T."/>
            <person name="Sakayama H."/>
            <person name="Vries J.D."/>
            <person name="Buschmann H."/>
            <person name="Saint-Marcoux D."/>
            <person name="Ullrich K.K."/>
            <person name="Haas F.B."/>
            <person name="Vanderstraeten L."/>
            <person name="Becker D."/>
            <person name="Lang D."/>
            <person name="Vosolsobe S."/>
            <person name="Rombauts S."/>
            <person name="Wilhelmsson P.K.I."/>
            <person name="Janitza P."/>
            <person name="Kern R."/>
            <person name="Heyl A."/>
            <person name="Rumpler F."/>
            <person name="Villalobos L.I.A.C."/>
            <person name="Clay J.M."/>
            <person name="Skokan R."/>
            <person name="Toyoda A."/>
            <person name="Suzuki Y."/>
            <person name="Kagoshima H."/>
            <person name="Schijlen E."/>
            <person name="Tajeshwar N."/>
            <person name="Catarino B."/>
            <person name="Hetherington A.J."/>
            <person name="Saltykova A."/>
            <person name="Bonnot C."/>
            <person name="Breuninger H."/>
            <person name="Symeonidi A."/>
            <person name="Radhakrishnan G.V."/>
            <person name="Van Nieuwerburgh F."/>
            <person name="Deforce D."/>
            <person name="Chang C."/>
            <person name="Karol K.G."/>
            <person name="Hedrich R."/>
            <person name="Ulvskov P."/>
            <person name="Glockner G."/>
            <person name="Delwiche C.F."/>
            <person name="Petrasek J."/>
            <person name="Van de Peer Y."/>
            <person name="Friml J."/>
            <person name="Beilby M."/>
            <person name="Dolan L."/>
            <person name="Kohara Y."/>
            <person name="Sugano S."/>
            <person name="Fujiyama A."/>
            <person name="Delaux P.-M."/>
            <person name="Quint M."/>
            <person name="TheiBen G."/>
            <person name="Hagemann M."/>
            <person name="Harholt J."/>
            <person name="Dunand C."/>
            <person name="Zachgo S."/>
            <person name="Langdale J."/>
            <person name="Maumus F."/>
            <person name="Straeten D.V.D."/>
            <person name="Gould S.B."/>
            <person name="Rensing S.A."/>
        </authorList>
    </citation>
    <scope>NUCLEOTIDE SEQUENCE [LARGE SCALE GENOMIC DNA]</scope>
    <source>
        <strain evidence="7 8">S276</strain>
    </source>
</reference>
<dbReference type="OrthoDB" id="423881at2759"/>
<dbReference type="SUPFAM" id="SSF57997">
    <property type="entry name" value="Tropomyosin"/>
    <property type="match status" value="1"/>
</dbReference>
<dbReference type="PANTHER" id="PTHR16011">
    <property type="entry name" value="IFT57/HIPPI"/>
    <property type="match status" value="1"/>
</dbReference>
<dbReference type="GO" id="GO:1905515">
    <property type="term" value="P:non-motile cilium assembly"/>
    <property type="evidence" value="ECO:0007669"/>
    <property type="project" value="TreeGrafter"/>
</dbReference>
<evidence type="ECO:0000256" key="1">
    <source>
        <dbReference type="ARBA" id="ARBA00004138"/>
    </source>
</evidence>
<dbReference type="Pfam" id="PF10498">
    <property type="entry name" value="IFT57"/>
    <property type="match status" value="1"/>
</dbReference>
<keyword evidence="3" id="KW-0969">Cilium</keyword>
<feature type="compositionally biased region" description="Low complexity" evidence="6">
    <location>
        <begin position="1"/>
        <end position="13"/>
    </location>
</feature>
<dbReference type="GO" id="GO:0005794">
    <property type="term" value="C:Golgi apparatus"/>
    <property type="evidence" value="ECO:0007669"/>
    <property type="project" value="TreeGrafter"/>
</dbReference>
<accession>A0A388KV80</accession>
<feature type="region of interest" description="Disordered" evidence="6">
    <location>
        <begin position="96"/>
        <end position="131"/>
    </location>
</feature>
<protein>
    <recommendedName>
        <fullName evidence="9">Intraflagellar transport protein 57</fullName>
    </recommendedName>
</protein>
<comment type="subcellular location">
    <subcellularLocation>
        <location evidence="1">Cell projection</location>
        <location evidence="1">Cilium</location>
    </subcellularLocation>
</comment>
<evidence type="ECO:0000256" key="3">
    <source>
        <dbReference type="ARBA" id="ARBA00023069"/>
    </source>
</evidence>
<dbReference type="InterPro" id="IPR019530">
    <property type="entry name" value="Intra-flagellar_transport_57"/>
</dbReference>
<name>A0A388KV80_CHABU</name>